<dbReference type="Gene3D" id="3.40.50.10140">
    <property type="entry name" value="Toll/interleukin-1 receptor homology (TIR) domain"/>
    <property type="match status" value="1"/>
</dbReference>
<name>H8Z2B6_9GAMM</name>
<dbReference type="EMBL" id="JH603169">
    <property type="protein sequence ID" value="EIC22678.1"/>
    <property type="molecule type" value="Genomic_DNA"/>
</dbReference>
<evidence type="ECO:0000256" key="2">
    <source>
        <dbReference type="ARBA" id="ARBA00022737"/>
    </source>
</evidence>
<evidence type="ECO:0000256" key="5">
    <source>
        <dbReference type="SAM" id="MobiDB-lite"/>
    </source>
</evidence>
<dbReference type="Gene3D" id="2.130.10.10">
    <property type="entry name" value="YVTN repeat-like/Quinoprotein amine dehydrogenase"/>
    <property type="match status" value="4"/>
</dbReference>
<keyword evidence="2" id="KW-0677">Repeat</keyword>
<dbReference type="SUPFAM" id="SSF50978">
    <property type="entry name" value="WD40 repeat-like"/>
    <property type="match status" value="3"/>
</dbReference>
<evidence type="ECO:0000256" key="6">
    <source>
        <dbReference type="SAM" id="Phobius"/>
    </source>
</evidence>
<evidence type="ECO:0000313" key="9">
    <source>
        <dbReference type="Proteomes" id="UP000002964"/>
    </source>
</evidence>
<feature type="transmembrane region" description="Helical" evidence="6">
    <location>
        <begin position="209"/>
        <end position="229"/>
    </location>
</feature>
<dbReference type="Pfam" id="PF00400">
    <property type="entry name" value="WD40"/>
    <property type="match status" value="1"/>
</dbReference>
<sequence>MADSNADNAVTAPKYREYWAFISYSHRDKVWADWLHRRLETYRVPKKLIGRPNRTGQVPKRLYPIFRDREELPTSANLGSVISQALENSQYLVVICSPRSAASQWVNQEILAFKALGKADRVLALIVDGEPNASSKPGQEEQECFPEALRYELNADGTLSGQPAEPVAGDARPFADGKRNALFKLLAGLLGVDYAILNDREHKRRLVRTLVGATLVFSLAAGALGIWAVQEQRRLRDLQSEHQKTLEQRDRALRNLAGIYLHQAEQALERNQNGPALLRLAASLDSFDTLGARVAAGFALPGLVPELARWPLHDSSVQAMRVVEHQGTQLLVSAAMNGPLQVLRLQDLEPIANFEPVPWVSALASDARGRIIAAGLDGVRLLDPATGENQLLPELSAPGVMYRLSPDGTLATALNPTQGMIRLLSIPDGRVLAELTPEPLDWKPSGAMRFSDDGTKLAAGGTEGAVQVWSTVVAEDETKDDSAGETGDAVGNDAEQTPGTNTKPIAPVAVFTGLESTVSALAFSADANLLAAGEGQFLGGPGTVEILVWNLNHDPAAPVSAPSQPLARLKGHEQQINHLAFSQDGRLLASSSDADSQIRLWDVEAFNPELFDNPRFEFQPLAVLPQLTPVTAMQFASGGALLVLGDSAGYARLLDTDSVIGMRRQTPDPFSLSAATPVAGRLALLQPGGQVRVFEISQQEAKQHEIARFSVDPMTSALAISQDGREIAWAAGERLVIKPMVDQPNHQRPDAEPTNNQDDPTDRPEVQGFAVQGPVQALAFSPDARLLAVGGPGRLSLHERSSGNRLEYWEHPAGAAANMQAISFSQDGRFLALTTTADPAVLNTADLTPQTIDTQGQGVFALAFVPAVDGSPAVLLAACQDGLVRRWRLDDWQALEPLRGFEQLVATLAASADGQLVAATSGPMLQLWSAADGNLLHRERTNGMAIDALHFLRDGATLSWSSSYLNTLAAADLQRGPLPPLLADIHARLDLGLPYRLDQNGTPVARSPSELADQRLQAIIQGEFPWPIEKTGLSEAAFRRVKTLVR</sequence>
<protein>
    <submittedName>
        <fullName evidence="8">WD40 repeat-containing protein</fullName>
    </submittedName>
</protein>
<feature type="region of interest" description="Disordered" evidence="5">
    <location>
        <begin position="476"/>
        <end position="501"/>
    </location>
</feature>
<evidence type="ECO:0000256" key="1">
    <source>
        <dbReference type="ARBA" id="ARBA00022574"/>
    </source>
</evidence>
<keyword evidence="1 3" id="KW-0853">WD repeat</keyword>
<dbReference type="SUPFAM" id="SSF52200">
    <property type="entry name" value="Toll/Interleukin receptor TIR domain"/>
    <property type="match status" value="1"/>
</dbReference>
<dbReference type="InterPro" id="IPR035897">
    <property type="entry name" value="Toll_tir_struct_dom_sf"/>
</dbReference>
<dbReference type="AlphaFoldDB" id="H8Z2B6"/>
<dbReference type="PROSITE" id="PS50082">
    <property type="entry name" value="WD_REPEATS_2"/>
    <property type="match status" value="1"/>
</dbReference>
<feature type="domain" description="TIR" evidence="7">
    <location>
        <begin position="21"/>
        <end position="130"/>
    </location>
</feature>
<dbReference type="InterPro" id="IPR001680">
    <property type="entry name" value="WD40_rpt"/>
</dbReference>
<evidence type="ECO:0000256" key="4">
    <source>
        <dbReference type="SAM" id="Coils"/>
    </source>
</evidence>
<dbReference type="STRING" id="631362.Thi970DRAFT_02956"/>
<evidence type="ECO:0000313" key="8">
    <source>
        <dbReference type="EMBL" id="EIC22678.1"/>
    </source>
</evidence>
<dbReference type="GO" id="GO:0007165">
    <property type="term" value="P:signal transduction"/>
    <property type="evidence" value="ECO:0007669"/>
    <property type="project" value="InterPro"/>
</dbReference>
<dbReference type="PANTHER" id="PTHR19879:SF9">
    <property type="entry name" value="TRANSCRIPTION INITIATION FACTOR TFIID SUBUNIT 5"/>
    <property type="match status" value="1"/>
</dbReference>
<feature type="repeat" description="WD" evidence="3">
    <location>
        <begin position="569"/>
        <end position="604"/>
    </location>
</feature>
<reference evidence="8 9" key="2">
    <citation type="submission" date="2011-11" db="EMBL/GenBank/DDBJ databases">
        <authorList>
            <consortium name="US DOE Joint Genome Institute"/>
            <person name="Lucas S."/>
            <person name="Han J."/>
            <person name="Lapidus A."/>
            <person name="Cheng J.-F."/>
            <person name="Goodwin L."/>
            <person name="Pitluck S."/>
            <person name="Peters L."/>
            <person name="Ovchinnikova G."/>
            <person name="Zhang X."/>
            <person name="Detter J.C."/>
            <person name="Han C."/>
            <person name="Tapia R."/>
            <person name="Land M."/>
            <person name="Hauser L."/>
            <person name="Kyrpides N."/>
            <person name="Ivanova N."/>
            <person name="Pagani I."/>
            <person name="Vogl K."/>
            <person name="Liu Z."/>
            <person name="Overmann J."/>
            <person name="Frigaard N.-U."/>
            <person name="Bryant D."/>
            <person name="Woyke T."/>
        </authorList>
    </citation>
    <scope>NUCLEOTIDE SEQUENCE [LARGE SCALE GENOMIC DNA]</scope>
    <source>
        <strain evidence="8 9">970</strain>
    </source>
</reference>
<dbReference type="eggNOG" id="COG0457">
    <property type="taxonomic scope" value="Bacteria"/>
</dbReference>
<reference evidence="9" key="1">
    <citation type="submission" date="2011-06" db="EMBL/GenBank/DDBJ databases">
        <authorList>
            <consortium name="US DOE Joint Genome Institute (JGI-PGF)"/>
            <person name="Lucas S."/>
            <person name="Han J."/>
            <person name="Lapidus A."/>
            <person name="Cheng J.-F."/>
            <person name="Goodwin L."/>
            <person name="Pitluck S."/>
            <person name="Peters L."/>
            <person name="Land M.L."/>
            <person name="Hauser L."/>
            <person name="Vogl K."/>
            <person name="Liu Z."/>
            <person name="Overmann J."/>
            <person name="Frigaard N.-U."/>
            <person name="Bryant D.A."/>
            <person name="Woyke T.J."/>
        </authorList>
    </citation>
    <scope>NUCLEOTIDE SEQUENCE [LARGE SCALE GENOMIC DNA]</scope>
    <source>
        <strain evidence="9">970</strain>
    </source>
</reference>
<dbReference type="InterPro" id="IPR000157">
    <property type="entry name" value="TIR_dom"/>
</dbReference>
<dbReference type="eggNOG" id="COG2319">
    <property type="taxonomic scope" value="Bacteria"/>
</dbReference>
<dbReference type="PANTHER" id="PTHR19879">
    <property type="entry name" value="TRANSCRIPTION INITIATION FACTOR TFIID"/>
    <property type="match status" value="1"/>
</dbReference>
<dbReference type="PROSITE" id="PS00678">
    <property type="entry name" value="WD_REPEATS_1"/>
    <property type="match status" value="1"/>
</dbReference>
<dbReference type="InterPro" id="IPR019775">
    <property type="entry name" value="WD40_repeat_CS"/>
</dbReference>
<gene>
    <name evidence="8" type="ORF">Thi970DRAFT_02956</name>
</gene>
<dbReference type="InterPro" id="IPR015943">
    <property type="entry name" value="WD40/YVTN_repeat-like_dom_sf"/>
</dbReference>
<keyword evidence="6" id="KW-0472">Membrane</keyword>
<feature type="region of interest" description="Disordered" evidence="5">
    <location>
        <begin position="741"/>
        <end position="766"/>
    </location>
</feature>
<dbReference type="HOGENOM" id="CLU_291691_0_0_6"/>
<keyword evidence="9" id="KW-1185">Reference proteome</keyword>
<dbReference type="Pfam" id="PF13676">
    <property type="entry name" value="TIR_2"/>
    <property type="match status" value="1"/>
</dbReference>
<dbReference type="Proteomes" id="UP000002964">
    <property type="component" value="Unassembled WGS sequence"/>
</dbReference>
<keyword evidence="6" id="KW-1133">Transmembrane helix</keyword>
<feature type="coiled-coil region" evidence="4">
    <location>
        <begin position="228"/>
        <end position="255"/>
    </location>
</feature>
<proteinExistence type="predicted"/>
<accession>H8Z2B6</accession>
<dbReference type="OrthoDB" id="511103at2"/>
<keyword evidence="4" id="KW-0175">Coiled coil</keyword>
<dbReference type="InterPro" id="IPR036322">
    <property type="entry name" value="WD40_repeat_dom_sf"/>
</dbReference>
<evidence type="ECO:0000256" key="3">
    <source>
        <dbReference type="PROSITE-ProRule" id="PRU00221"/>
    </source>
</evidence>
<dbReference type="RefSeq" id="WP_009149655.1">
    <property type="nucleotide sequence ID" value="NZ_CP121471.1"/>
</dbReference>
<evidence type="ECO:0000259" key="7">
    <source>
        <dbReference type="Pfam" id="PF13676"/>
    </source>
</evidence>
<dbReference type="SMART" id="SM00320">
    <property type="entry name" value="WD40"/>
    <property type="match status" value="8"/>
</dbReference>
<organism evidence="8 9">
    <name type="scientific">Thiorhodovibrio frisius</name>
    <dbReference type="NCBI Taxonomy" id="631362"/>
    <lineage>
        <taxon>Bacteria</taxon>
        <taxon>Pseudomonadati</taxon>
        <taxon>Pseudomonadota</taxon>
        <taxon>Gammaproteobacteria</taxon>
        <taxon>Chromatiales</taxon>
        <taxon>Chromatiaceae</taxon>
        <taxon>Thiorhodovibrio</taxon>
    </lineage>
</organism>
<dbReference type="PROSITE" id="PS50294">
    <property type="entry name" value="WD_REPEATS_REGION"/>
    <property type="match status" value="1"/>
</dbReference>
<keyword evidence="6" id="KW-0812">Transmembrane</keyword>